<feature type="compositionally biased region" description="Pro residues" evidence="1">
    <location>
        <begin position="372"/>
        <end position="382"/>
    </location>
</feature>
<dbReference type="Proteomes" id="UP001437256">
    <property type="component" value="Unassembled WGS sequence"/>
</dbReference>
<protein>
    <submittedName>
        <fullName evidence="2">Uncharacterized protein</fullName>
    </submittedName>
</protein>
<evidence type="ECO:0000313" key="2">
    <source>
        <dbReference type="EMBL" id="KAL0059021.1"/>
    </source>
</evidence>
<comment type="caution">
    <text evidence="2">The sequence shown here is derived from an EMBL/GenBank/DDBJ whole genome shotgun (WGS) entry which is preliminary data.</text>
</comment>
<feature type="compositionally biased region" description="Basic and acidic residues" evidence="1">
    <location>
        <begin position="342"/>
        <end position="362"/>
    </location>
</feature>
<dbReference type="EMBL" id="JBBXMP010000255">
    <property type="protein sequence ID" value="KAL0059021.1"/>
    <property type="molecule type" value="Genomic_DNA"/>
</dbReference>
<feature type="region of interest" description="Disordered" evidence="1">
    <location>
        <begin position="298"/>
        <end position="426"/>
    </location>
</feature>
<sequence length="494" mass="54816">MAITTTHTSHPSQARTSSSLSSKTKRPSTIPMHASNTSTSSGSGRARNVNESSSNIMNNAMNIQDTPEVGANVRPASEPNNQEMPSSHGDEFSTPSLNNDNASRRDSRVFSAADILSKTDRAAICRGKKPMPKLRIGSVEPPSKTDKSNDEADKTTGEEDKMNEETDNDNMNDEIRPEDSVSQRPPTPSERDTQWSYRIDGWSESQCNTRRPLPLVALRASQQIQSRVHEYQRELRCRYVLQVLRNYDLEEYSFTLIVLQEIVIDHEASVVYNVARPELTQRLYTISEAEVDKLRITYPKPFSNSDPSPYRRPEDAKPPNKNNGGNSGGNPGGNPPEDDGPDDHNDGGGNRSDKGDYNERRGHQPNRSGGPGGPPGDNPPSDPGDFEPEPMGSDAESERGDTGDQRKGVCYTSVDPESMSRNKWDYNPTPLSQDEMLRAAFSVFEKLIVKQLYCEPAISNSSVQKTLLQSLPKPGEYRGEDDLTIFDAWIRDLI</sequence>
<keyword evidence="3" id="KW-1185">Reference proteome</keyword>
<feature type="compositionally biased region" description="Basic and acidic residues" evidence="1">
    <location>
        <begin position="396"/>
        <end position="407"/>
    </location>
</feature>
<reference evidence="2 3" key="1">
    <citation type="submission" date="2024-05" db="EMBL/GenBank/DDBJ databases">
        <title>A draft genome resource for the thread blight pathogen Marasmius tenuissimus strain MS-2.</title>
        <authorList>
            <person name="Yulfo-Soto G.E."/>
            <person name="Baruah I.K."/>
            <person name="Amoako-Attah I."/>
            <person name="Bukari Y."/>
            <person name="Meinhardt L.W."/>
            <person name="Bailey B.A."/>
            <person name="Cohen S.P."/>
        </authorList>
    </citation>
    <scope>NUCLEOTIDE SEQUENCE [LARGE SCALE GENOMIC DNA]</scope>
    <source>
        <strain evidence="2 3">MS-2</strain>
    </source>
</reference>
<name>A0ABR2ZBR2_9AGAR</name>
<evidence type="ECO:0000313" key="3">
    <source>
        <dbReference type="Proteomes" id="UP001437256"/>
    </source>
</evidence>
<accession>A0ABR2ZBR2</accession>
<feature type="compositionally biased region" description="Polar residues" evidence="1">
    <location>
        <begin position="34"/>
        <end position="43"/>
    </location>
</feature>
<organism evidence="2 3">
    <name type="scientific">Marasmius tenuissimus</name>
    <dbReference type="NCBI Taxonomy" id="585030"/>
    <lineage>
        <taxon>Eukaryota</taxon>
        <taxon>Fungi</taxon>
        <taxon>Dikarya</taxon>
        <taxon>Basidiomycota</taxon>
        <taxon>Agaricomycotina</taxon>
        <taxon>Agaricomycetes</taxon>
        <taxon>Agaricomycetidae</taxon>
        <taxon>Agaricales</taxon>
        <taxon>Marasmiineae</taxon>
        <taxon>Marasmiaceae</taxon>
        <taxon>Marasmius</taxon>
    </lineage>
</organism>
<feature type="compositionally biased region" description="Basic and acidic residues" evidence="1">
    <location>
        <begin position="309"/>
        <end position="318"/>
    </location>
</feature>
<feature type="compositionally biased region" description="Basic and acidic residues" evidence="1">
    <location>
        <begin position="143"/>
        <end position="164"/>
    </location>
</feature>
<feature type="region of interest" description="Disordered" evidence="1">
    <location>
        <begin position="70"/>
        <end position="105"/>
    </location>
</feature>
<proteinExistence type="predicted"/>
<feature type="region of interest" description="Disordered" evidence="1">
    <location>
        <begin position="1"/>
        <end position="50"/>
    </location>
</feature>
<feature type="compositionally biased region" description="Polar residues" evidence="1">
    <location>
        <begin position="1"/>
        <end position="10"/>
    </location>
</feature>
<feature type="compositionally biased region" description="Low complexity" evidence="1">
    <location>
        <begin position="11"/>
        <end position="22"/>
    </location>
</feature>
<evidence type="ECO:0000256" key="1">
    <source>
        <dbReference type="SAM" id="MobiDB-lite"/>
    </source>
</evidence>
<gene>
    <name evidence="2" type="ORF">AAF712_014259</name>
</gene>
<feature type="region of interest" description="Disordered" evidence="1">
    <location>
        <begin position="123"/>
        <end position="194"/>
    </location>
</feature>